<dbReference type="Proteomes" id="UP000019375">
    <property type="component" value="Unassembled WGS sequence"/>
</dbReference>
<name>A0A8J2T6E4_ZYGB2</name>
<evidence type="ECO:0000313" key="7">
    <source>
        <dbReference type="Proteomes" id="UP000019375"/>
    </source>
</evidence>
<dbReference type="InterPro" id="IPR008422">
    <property type="entry name" value="KN_HD"/>
</dbReference>
<feature type="domain" description="Homeobox" evidence="5">
    <location>
        <begin position="116"/>
        <end position="175"/>
    </location>
</feature>
<evidence type="ECO:0000256" key="4">
    <source>
        <dbReference type="PROSITE-ProRule" id="PRU00108"/>
    </source>
</evidence>
<gene>
    <name evidence="6" type="ORF">BN860_04566g</name>
</gene>
<dbReference type="InterPro" id="IPR050224">
    <property type="entry name" value="TALE_homeobox"/>
</dbReference>
<dbReference type="EMBL" id="HG316456">
    <property type="protein sequence ID" value="CDF88901.1"/>
    <property type="molecule type" value="Genomic_DNA"/>
</dbReference>
<accession>A0A8J2T6E4</accession>
<dbReference type="GO" id="GO:0003677">
    <property type="term" value="F:DNA binding"/>
    <property type="evidence" value="ECO:0007669"/>
    <property type="project" value="UniProtKB-UniRule"/>
</dbReference>
<evidence type="ECO:0000256" key="1">
    <source>
        <dbReference type="ARBA" id="ARBA00023125"/>
    </source>
</evidence>
<proteinExistence type="predicted"/>
<feature type="DNA-binding region" description="Homeobox" evidence="4">
    <location>
        <begin position="118"/>
        <end position="176"/>
    </location>
</feature>
<evidence type="ECO:0000313" key="6">
    <source>
        <dbReference type="EMBL" id="CDF88901.1"/>
    </source>
</evidence>
<reference evidence="7" key="1">
    <citation type="journal article" date="2013" name="Genome Announc.">
        <title>Genome sequence of the food spoilage yeast Zygosaccharomyces bailii CLIB 213(T).</title>
        <authorList>
            <person name="Galeote V."/>
            <person name="Bigey F."/>
            <person name="Devillers H."/>
            <person name="Neuveglise C."/>
            <person name="Dequin S."/>
        </authorList>
    </citation>
    <scope>NUCLEOTIDE SEQUENCE [LARGE SCALE GENOMIC DNA]</scope>
    <source>
        <strain evidence="7">CLIB 213 / ATCC 58445 / CBS 680 / CCRC 21525 / NBRC 1098 / NCYC 1416 / NRRL Y-2227</strain>
    </source>
</reference>
<comment type="subcellular location">
    <subcellularLocation>
        <location evidence="4">Nucleus</location>
    </subcellularLocation>
</comment>
<keyword evidence="7" id="KW-1185">Reference proteome</keyword>
<dbReference type="Pfam" id="PF05920">
    <property type="entry name" value="Homeobox_KN"/>
    <property type="match status" value="1"/>
</dbReference>
<dbReference type="GO" id="GO:0006355">
    <property type="term" value="P:regulation of DNA-templated transcription"/>
    <property type="evidence" value="ECO:0007669"/>
    <property type="project" value="InterPro"/>
</dbReference>
<dbReference type="OrthoDB" id="10056939at2759"/>
<dbReference type="SUPFAM" id="SSF46689">
    <property type="entry name" value="Homeodomain-like"/>
    <property type="match status" value="1"/>
</dbReference>
<sequence length="249" mass="27628">MSDSLKLPSIRNLLNLSSEQGHVDADRVPLLCPVPGPAPAPEPVPMSMSMSVPLLSSGHVPVPGALAAPVAAVIPVPRAASPPCSLLLREKPVEEAPRSEIAHDVKPEFGGQLGKERRSGRRSNLPKETVQILNTWLLDHLRNPYPTPQEKRELLIRTGLTKIQLSNWFINVRRRKIFCDYYEMAHRRGERGGVGSGDTRRVTEEAVRAATRGTAEDELAKRFAQAPLMRRKKLIDRLEELKRATRGDP</sequence>
<protein>
    <submittedName>
        <fullName evidence="6">ZYBA0S03-04566g1_1</fullName>
    </submittedName>
</protein>
<keyword evidence="2 4" id="KW-0371">Homeobox</keyword>
<keyword evidence="3 4" id="KW-0539">Nucleus</keyword>
<evidence type="ECO:0000256" key="3">
    <source>
        <dbReference type="ARBA" id="ARBA00023242"/>
    </source>
</evidence>
<evidence type="ECO:0000259" key="5">
    <source>
        <dbReference type="PROSITE" id="PS50071"/>
    </source>
</evidence>
<dbReference type="GO" id="GO:0005634">
    <property type="term" value="C:nucleus"/>
    <property type="evidence" value="ECO:0007669"/>
    <property type="project" value="UniProtKB-SubCell"/>
</dbReference>
<dbReference type="CDD" id="cd00086">
    <property type="entry name" value="homeodomain"/>
    <property type="match status" value="1"/>
</dbReference>
<organism evidence="6 7">
    <name type="scientific">Zygosaccharomyces bailii (strain CLIB 213 / ATCC 58445 / CBS 680 / BCRC 21525 / NBRC 1098 / NCYC 1416 / NRRL Y-2227)</name>
    <dbReference type="NCBI Taxonomy" id="1333698"/>
    <lineage>
        <taxon>Eukaryota</taxon>
        <taxon>Fungi</taxon>
        <taxon>Dikarya</taxon>
        <taxon>Ascomycota</taxon>
        <taxon>Saccharomycotina</taxon>
        <taxon>Saccharomycetes</taxon>
        <taxon>Saccharomycetales</taxon>
        <taxon>Saccharomycetaceae</taxon>
        <taxon>Zygosaccharomyces</taxon>
    </lineage>
</organism>
<keyword evidence="1 4" id="KW-0238">DNA-binding</keyword>
<dbReference type="PANTHER" id="PTHR11850">
    <property type="entry name" value="HOMEOBOX PROTEIN TRANSCRIPTION FACTORS"/>
    <property type="match status" value="1"/>
</dbReference>
<dbReference type="PROSITE" id="PS50071">
    <property type="entry name" value="HOMEOBOX_2"/>
    <property type="match status" value="1"/>
</dbReference>
<dbReference type="InterPro" id="IPR001356">
    <property type="entry name" value="HD"/>
</dbReference>
<evidence type="ECO:0000256" key="2">
    <source>
        <dbReference type="ARBA" id="ARBA00023155"/>
    </source>
</evidence>
<dbReference type="AlphaFoldDB" id="A0A8J2T6E4"/>
<dbReference type="SMART" id="SM00389">
    <property type="entry name" value="HOX"/>
    <property type="match status" value="1"/>
</dbReference>
<dbReference type="InterPro" id="IPR009057">
    <property type="entry name" value="Homeodomain-like_sf"/>
</dbReference>
<dbReference type="Gene3D" id="1.10.10.60">
    <property type="entry name" value="Homeodomain-like"/>
    <property type="match status" value="1"/>
</dbReference>